<feature type="domain" description="EAL" evidence="1">
    <location>
        <begin position="19"/>
        <end position="266"/>
    </location>
</feature>
<evidence type="ECO:0000259" key="1">
    <source>
        <dbReference type="PROSITE" id="PS50883"/>
    </source>
</evidence>
<reference evidence="2" key="1">
    <citation type="submission" date="2021-11" db="EMBL/GenBank/DDBJ databases">
        <title>Vibrio ZSDE26 sp. nov. and Vibrio ZSDZ34 sp. nov., isolated from coastal seawater in Qingdao.</title>
        <authorList>
            <person name="Zhang P."/>
        </authorList>
    </citation>
    <scope>NUCLEOTIDE SEQUENCE</scope>
    <source>
        <strain evidence="2">ZSDE26</strain>
    </source>
</reference>
<name>A0A9X1XTZ3_9VIBR</name>
<dbReference type="InterPro" id="IPR001633">
    <property type="entry name" value="EAL_dom"/>
</dbReference>
<organism evidence="2 3">
    <name type="scientific">Vibrio amylolyticus</name>
    <dbReference type="NCBI Taxonomy" id="2847292"/>
    <lineage>
        <taxon>Bacteria</taxon>
        <taxon>Pseudomonadati</taxon>
        <taxon>Pseudomonadota</taxon>
        <taxon>Gammaproteobacteria</taxon>
        <taxon>Vibrionales</taxon>
        <taxon>Vibrionaceae</taxon>
        <taxon>Vibrio</taxon>
    </lineage>
</organism>
<protein>
    <submittedName>
        <fullName evidence="2">EAL domain-containing protein</fullName>
    </submittedName>
</protein>
<gene>
    <name evidence="2" type="ORF">KP803_19725</name>
</gene>
<dbReference type="PANTHER" id="PTHR33121:SF70">
    <property type="entry name" value="SIGNALING PROTEIN YKOW"/>
    <property type="match status" value="1"/>
</dbReference>
<dbReference type="RefSeq" id="WP_248010562.1">
    <property type="nucleotide sequence ID" value="NZ_JAJHVV010000015.1"/>
</dbReference>
<dbReference type="Gene3D" id="3.20.20.450">
    <property type="entry name" value="EAL domain"/>
    <property type="match status" value="1"/>
</dbReference>
<comment type="caution">
    <text evidence="2">The sequence shown here is derived from an EMBL/GenBank/DDBJ whole genome shotgun (WGS) entry which is preliminary data.</text>
</comment>
<dbReference type="CDD" id="cd01948">
    <property type="entry name" value="EAL"/>
    <property type="match status" value="1"/>
</dbReference>
<dbReference type="EMBL" id="JAJHVV010000015">
    <property type="protein sequence ID" value="MCK6265494.1"/>
    <property type="molecule type" value="Genomic_DNA"/>
</dbReference>
<evidence type="ECO:0000313" key="2">
    <source>
        <dbReference type="EMBL" id="MCK6265494.1"/>
    </source>
</evidence>
<dbReference type="GO" id="GO:0071111">
    <property type="term" value="F:cyclic-guanylate-specific phosphodiesterase activity"/>
    <property type="evidence" value="ECO:0007669"/>
    <property type="project" value="InterPro"/>
</dbReference>
<dbReference type="PROSITE" id="PS50883">
    <property type="entry name" value="EAL"/>
    <property type="match status" value="1"/>
</dbReference>
<dbReference type="Proteomes" id="UP001139559">
    <property type="component" value="Unassembled WGS sequence"/>
</dbReference>
<dbReference type="InterPro" id="IPR035919">
    <property type="entry name" value="EAL_sf"/>
</dbReference>
<proteinExistence type="predicted"/>
<dbReference type="Pfam" id="PF00563">
    <property type="entry name" value="EAL"/>
    <property type="match status" value="1"/>
</dbReference>
<dbReference type="AlphaFoldDB" id="A0A9X1XTZ3"/>
<dbReference type="SUPFAM" id="SSF141868">
    <property type="entry name" value="EAL domain-like"/>
    <property type="match status" value="1"/>
</dbReference>
<dbReference type="InterPro" id="IPR050706">
    <property type="entry name" value="Cyclic-di-GMP_PDE-like"/>
</dbReference>
<accession>A0A9X1XTZ3</accession>
<dbReference type="PANTHER" id="PTHR33121">
    <property type="entry name" value="CYCLIC DI-GMP PHOSPHODIESTERASE PDEF"/>
    <property type="match status" value="1"/>
</dbReference>
<sequence>MEIETIYSRQMDYIQSLLRYQGDESVYGHYRQESFYSAFQPIVDHSGELFAFEGLVRIYNQQGELKNTGDYFDRLKPGSKANVIVTLLCAKLHTMNLAHSRYRTTKLFINVAPSVFTLLANHHQAIEQLMYRLECLKIQSSQIIYEITEFDQSEMEGILRGQQRLAEYGILTALDDYGTRYSTYERAMQIKAPYLKIDRSFVSNKRFVRSAVEVAQSIGAKTIAEGVETQQQYQLCKEYGVDFFQGYWLQRPMTTQRLSQYRGKALELEGHVLGT</sequence>
<dbReference type="SMART" id="SM00052">
    <property type="entry name" value="EAL"/>
    <property type="match status" value="1"/>
</dbReference>
<evidence type="ECO:0000313" key="3">
    <source>
        <dbReference type="Proteomes" id="UP001139559"/>
    </source>
</evidence>
<keyword evidence="3" id="KW-1185">Reference proteome</keyword>